<evidence type="ECO:0000313" key="2">
    <source>
        <dbReference type="EMBL" id="TCT06996.1"/>
    </source>
</evidence>
<dbReference type="AlphaFoldDB" id="A0A4R3M2Q9"/>
<dbReference type="Proteomes" id="UP000295525">
    <property type="component" value="Unassembled WGS sequence"/>
</dbReference>
<evidence type="ECO:0000256" key="1">
    <source>
        <dbReference type="SAM" id="SignalP"/>
    </source>
</evidence>
<organism evidence="2 3">
    <name type="scientific">Paralcaligenes ureilyticus</name>
    <dbReference type="NCBI Taxonomy" id="627131"/>
    <lineage>
        <taxon>Bacteria</taxon>
        <taxon>Pseudomonadati</taxon>
        <taxon>Pseudomonadota</taxon>
        <taxon>Betaproteobacteria</taxon>
        <taxon>Burkholderiales</taxon>
        <taxon>Alcaligenaceae</taxon>
        <taxon>Paralcaligenes</taxon>
    </lineage>
</organism>
<dbReference type="EMBL" id="SMAJ01000007">
    <property type="protein sequence ID" value="TCT06996.1"/>
    <property type="molecule type" value="Genomic_DNA"/>
</dbReference>
<accession>A0A4R3M2Q9</accession>
<dbReference type="Pfam" id="PF08811">
    <property type="entry name" value="DUF1800"/>
    <property type="match status" value="1"/>
</dbReference>
<dbReference type="InterPro" id="IPR014917">
    <property type="entry name" value="DUF1800"/>
</dbReference>
<protein>
    <submittedName>
        <fullName evidence="2">Uncharacterized protein (DUF1800 family)</fullName>
    </submittedName>
</protein>
<feature type="signal peptide" evidence="1">
    <location>
        <begin position="1"/>
        <end position="16"/>
    </location>
</feature>
<keyword evidence="1" id="KW-0732">Signal</keyword>
<proteinExistence type="predicted"/>
<gene>
    <name evidence="2" type="ORF">EDC26_10751</name>
</gene>
<sequence length="487" mass="54529">MASVLCLFAACGVARARATISAADLQLMQRITFGPTTQTLQSFAQEGRSKWVEGQLHYVGDRCLPADVQARIDHLDIEHQNPIQIWQERQAALKAARADGSMEAAKAARRQYDRQSLSQAFERRTLRALYCSNQLQEKLVWFWYNHFNVYGHKGITAIFIPDYEEQAIRPHVLGKFQDLLMATLMHPAMLQYLDNARNAKGKPNENYAREIMELHTMGADSGYTQGDVQELARILSGAGVHVNDKPIRAAARFAPYFVEKGAFLFNPARHDSGDKVFLGRPFKGSPGFGEIERAVAILAHQPATAHAISKELATYFLADDPPKAVVDQMAQTYMRTDGEIAAVLRTLFDAKLFNANVRPKFKDPAQYIYSSIRLLYGDRPVQNIPLVRRWILSLSEDPYNYLTPEGYGMKRSDWASADQMTKRLNIATQLAAANRLFGTSGEALDHANLLALKASYTAPSLTPMLAQTHGETQKAALIISSPRFMEY</sequence>
<comment type="caution">
    <text evidence="2">The sequence shown here is derived from an EMBL/GenBank/DDBJ whole genome shotgun (WGS) entry which is preliminary data.</text>
</comment>
<reference evidence="2 3" key="1">
    <citation type="submission" date="2019-03" db="EMBL/GenBank/DDBJ databases">
        <title>Genomic Encyclopedia of Type Strains, Phase IV (KMG-IV): sequencing the most valuable type-strain genomes for metagenomic binning, comparative biology and taxonomic classification.</title>
        <authorList>
            <person name="Goeker M."/>
        </authorList>
    </citation>
    <scope>NUCLEOTIDE SEQUENCE [LARGE SCALE GENOMIC DNA]</scope>
    <source>
        <strain evidence="2 3">DSM 24591</strain>
    </source>
</reference>
<keyword evidence="3" id="KW-1185">Reference proteome</keyword>
<feature type="chain" id="PRO_5020602221" evidence="1">
    <location>
        <begin position="17"/>
        <end position="487"/>
    </location>
</feature>
<evidence type="ECO:0000313" key="3">
    <source>
        <dbReference type="Proteomes" id="UP000295525"/>
    </source>
</evidence>
<name>A0A4R3M2Q9_9BURK</name>